<evidence type="ECO:0000313" key="2">
    <source>
        <dbReference type="Proteomes" id="UP000214606"/>
    </source>
</evidence>
<dbReference type="KEGG" id="apak:AP3564_11365"/>
<dbReference type="RefSeq" id="WP_094245490.1">
    <property type="nucleotide sequence ID" value="NZ_CP017703.1"/>
</dbReference>
<dbReference type="Proteomes" id="UP000214606">
    <property type="component" value="Chromosome"/>
</dbReference>
<organism evidence="1 2">
    <name type="scientific">Aeribacillus pallidus</name>
    <dbReference type="NCBI Taxonomy" id="33936"/>
    <lineage>
        <taxon>Bacteria</taxon>
        <taxon>Bacillati</taxon>
        <taxon>Bacillota</taxon>
        <taxon>Bacilli</taxon>
        <taxon>Bacillales</taxon>
        <taxon>Bacillaceae</taxon>
        <taxon>Aeribacillus</taxon>
    </lineage>
</organism>
<gene>
    <name evidence="1" type="ORF">AP3564_11365</name>
</gene>
<evidence type="ECO:0000313" key="1">
    <source>
        <dbReference type="EMBL" id="ASS90739.1"/>
    </source>
</evidence>
<sequence>MITKSSKPLEHNPFLKGKMLFSKSIKQEYEDAVAARDRYKFYMENEGVSGRTDFEKQVDQLGKMEARVPEFKGQIESFEKGLGLSDAVLKGIEQAAIEMT</sequence>
<proteinExistence type="predicted"/>
<name>A0A223E682_9BACI</name>
<dbReference type="AlphaFoldDB" id="A0A223E682"/>
<reference evidence="1 2" key="1">
    <citation type="submission" date="2016-10" db="EMBL/GenBank/DDBJ databases">
        <title>The whole genome sequencing and assembly of Aeribacillus pallidus KCTC3564 strain.</title>
        <authorList>
            <person name="Lee Y.-J."/>
            <person name="Park M.-K."/>
            <person name="Yi H."/>
            <person name="Bahn Y.-S."/>
            <person name="Kim J.F."/>
            <person name="Lee D.-W."/>
        </authorList>
    </citation>
    <scope>NUCLEOTIDE SEQUENCE [LARGE SCALE GENOMIC DNA]</scope>
    <source>
        <strain evidence="1 2">KCTC3564</strain>
    </source>
</reference>
<accession>A0A223E682</accession>
<protein>
    <submittedName>
        <fullName evidence="1">Uncharacterized protein</fullName>
    </submittedName>
</protein>
<dbReference type="EMBL" id="CP017703">
    <property type="protein sequence ID" value="ASS90739.1"/>
    <property type="molecule type" value="Genomic_DNA"/>
</dbReference>